<accession>A0ABU2RX55</accession>
<gene>
    <name evidence="2" type="ORF">RM779_01735</name>
</gene>
<evidence type="ECO:0000313" key="2">
    <source>
        <dbReference type="EMBL" id="MDT0441324.1"/>
    </source>
</evidence>
<sequence length="142" mass="14903">MNEASKAAFAAGIAGGYLMGRRKRAKIAFAVATYVVGRRFPLGPRKLAGEGVRKLREHPQFSEVGGRLGNRLAEAGRTVASGAVGRRIESLTEAVEGRVQALNEPENAGPESASESESGDEAGRPAKKNGKAERSAVGAERE</sequence>
<evidence type="ECO:0000256" key="1">
    <source>
        <dbReference type="SAM" id="MobiDB-lite"/>
    </source>
</evidence>
<evidence type="ECO:0000313" key="3">
    <source>
        <dbReference type="Proteomes" id="UP001183615"/>
    </source>
</evidence>
<feature type="region of interest" description="Disordered" evidence="1">
    <location>
        <begin position="99"/>
        <end position="142"/>
    </location>
</feature>
<keyword evidence="3" id="KW-1185">Reference proteome</keyword>
<dbReference type="Proteomes" id="UP001183615">
    <property type="component" value="Unassembled WGS sequence"/>
</dbReference>
<name>A0ABU2RX55_9ACTN</name>
<feature type="compositionally biased region" description="Basic and acidic residues" evidence="1">
    <location>
        <begin position="130"/>
        <end position="142"/>
    </location>
</feature>
<comment type="caution">
    <text evidence="2">The sequence shown here is derived from an EMBL/GenBank/DDBJ whole genome shotgun (WGS) entry which is preliminary data.</text>
</comment>
<dbReference type="EMBL" id="JAVREV010000001">
    <property type="protein sequence ID" value="MDT0441324.1"/>
    <property type="molecule type" value="Genomic_DNA"/>
</dbReference>
<feature type="compositionally biased region" description="Low complexity" evidence="1">
    <location>
        <begin position="104"/>
        <end position="116"/>
    </location>
</feature>
<organism evidence="2 3">
    <name type="scientific">Streptomyces johnsoniae</name>
    <dbReference type="NCBI Taxonomy" id="3075532"/>
    <lineage>
        <taxon>Bacteria</taxon>
        <taxon>Bacillati</taxon>
        <taxon>Actinomycetota</taxon>
        <taxon>Actinomycetes</taxon>
        <taxon>Kitasatosporales</taxon>
        <taxon>Streptomycetaceae</taxon>
        <taxon>Streptomyces</taxon>
    </lineage>
</organism>
<proteinExistence type="predicted"/>
<dbReference type="RefSeq" id="WP_311615013.1">
    <property type="nucleotide sequence ID" value="NZ_JAVREV010000001.1"/>
</dbReference>
<reference evidence="3" key="1">
    <citation type="submission" date="2023-07" db="EMBL/GenBank/DDBJ databases">
        <title>30 novel species of actinomycetes from the DSMZ collection.</title>
        <authorList>
            <person name="Nouioui I."/>
        </authorList>
    </citation>
    <scope>NUCLEOTIDE SEQUENCE [LARGE SCALE GENOMIC DNA]</scope>
    <source>
        <strain evidence="3">DSM 41886</strain>
    </source>
</reference>
<protein>
    <submittedName>
        <fullName evidence="2">Uncharacterized protein</fullName>
    </submittedName>
</protein>